<dbReference type="AlphaFoldDB" id="A0A6C0CVR7"/>
<evidence type="ECO:0000313" key="1">
    <source>
        <dbReference type="EMBL" id="QHT07844.1"/>
    </source>
</evidence>
<dbReference type="SUPFAM" id="SSF51161">
    <property type="entry name" value="Trimeric LpxA-like enzymes"/>
    <property type="match status" value="1"/>
</dbReference>
<organism evidence="1">
    <name type="scientific">viral metagenome</name>
    <dbReference type="NCBI Taxonomy" id="1070528"/>
    <lineage>
        <taxon>unclassified sequences</taxon>
        <taxon>metagenomes</taxon>
        <taxon>organismal metagenomes</taxon>
    </lineage>
</organism>
<protein>
    <submittedName>
        <fullName evidence="1">Uncharacterized protein</fullName>
    </submittedName>
</protein>
<dbReference type="InterPro" id="IPR011004">
    <property type="entry name" value="Trimer_LpxA-like_sf"/>
</dbReference>
<name>A0A6C0CVR7_9ZZZZ</name>
<dbReference type="EMBL" id="MN739487">
    <property type="protein sequence ID" value="QHT07844.1"/>
    <property type="molecule type" value="Genomic_DNA"/>
</dbReference>
<accession>A0A6C0CVR7</accession>
<dbReference type="Gene3D" id="2.160.10.10">
    <property type="entry name" value="Hexapeptide repeat proteins"/>
    <property type="match status" value="1"/>
</dbReference>
<sequence>MSDIGGLTLLGTSETFDNLSTADANGNHTVNYPATNNDGPYTILGPVLLPQIYGKDLNMLEIGSSGFIALSVNEQNVLKIDQDSNVTMNGDTFDTVKVEAQLSNEAIQFRSGTSTNKVVLDSFMVSENDTQNILSTEKTGGLKLDDVVAISQTLSVEDSVIFSSNLSVADDVVLSSNLSVEGVATFSSHAYVEGKVFKIPTGSDAQRPSYGTAFDEAPSGSVFFNTTDEKFQGLHSDGIWRNLGGVEDSDADTKILAELVDDEDTLHFFADDANTPRMTMDSSNLSVALDVQIRDTLSVADEVFFSSNLSVAENVVVGSTLSVAGKATFCNDTYIDGQTFKIPAGIVTDRPSWDSYAPTTLDSTNLAANPLSSGAPMGSVFYNTEGDKFQGLHKDGVWRNLGGVVDTDADTKILAEIDGGDEDTLFFYADDATVPRMTMDNTNLSIALDVQITDTLSVGDSVTFGSNLSVSGPVDIEGVLTVDDATILKSTLSVESHTQLNNTLSVMQTAYFYSTLSVTGNVEMLANLSVNGEADIINNVRLGATLSVVDTVTFSSNLSVGSSSLFTGLVQMENTLSVEGATDLKSAVQLGSTLSVTDTVTFSSNLSVTSDVVFSDTLSVANSVTFADTLSVGGATTLSNILSVTGATTLSSTLSVGGLATFSNDLSVAGDIALNPGSTLTVDNIITTDNEKDLVITLGSDSTGKLRVNGDLEILGTLNQINTTIESVKVVDKTITLAAGDDDIAGSNQVIHEDSLADTHGAGILVEGRPNGIQTNNQYFDGSYSSADALDIDNIYEKSIRWNLSDNPHQASVSGMRYLGGLNSFEASSSTNADQIEKESFWEVKGGSLRITSLFKNSAGLVDKVSYGFRISRNRQLQIVKHEWVTTQNTDTLDIETQQTSRVLQTIGVSFSS</sequence>
<proteinExistence type="predicted"/>
<reference evidence="1" key="1">
    <citation type="journal article" date="2020" name="Nature">
        <title>Giant virus diversity and host interactions through global metagenomics.</title>
        <authorList>
            <person name="Schulz F."/>
            <person name="Roux S."/>
            <person name="Paez-Espino D."/>
            <person name="Jungbluth S."/>
            <person name="Walsh D.A."/>
            <person name="Denef V.J."/>
            <person name="McMahon K.D."/>
            <person name="Konstantinidis K.T."/>
            <person name="Eloe-Fadrosh E.A."/>
            <person name="Kyrpides N.C."/>
            <person name="Woyke T."/>
        </authorList>
    </citation>
    <scope>NUCLEOTIDE SEQUENCE</scope>
    <source>
        <strain evidence="1">GVMAG-M-3300021964-36</strain>
    </source>
</reference>